<keyword evidence="1" id="KW-0812">Transmembrane</keyword>
<proteinExistence type="predicted"/>
<keyword evidence="1" id="KW-0472">Membrane</keyword>
<reference evidence="2 3" key="1">
    <citation type="journal article" date="2012" name="Int. J. Syst. Evol. Microbiol.">
        <title>Vibrio caribbeanicus sp. nov., isolated from the marine sponge Scleritoderma cyanea.</title>
        <authorList>
            <person name="Hoffmann M."/>
            <person name="Monday S.R."/>
            <person name="Allard M.W."/>
            <person name="Strain E.A."/>
            <person name="Whittaker P."/>
            <person name="Naum M."/>
            <person name="McCarthy P.J."/>
            <person name="Lopez J.V."/>
            <person name="Fischer M."/>
            <person name="Brown E.W."/>
        </authorList>
    </citation>
    <scope>NUCLEOTIDE SEQUENCE [LARGE SCALE GENOMIC DNA]</scope>
    <source>
        <strain evidence="2 3">ATCC BAA-2122</strain>
    </source>
</reference>
<keyword evidence="1" id="KW-1133">Transmembrane helix</keyword>
<evidence type="ECO:0000256" key="1">
    <source>
        <dbReference type="SAM" id="Phobius"/>
    </source>
</evidence>
<dbReference type="AlphaFoldDB" id="E3BEW2"/>
<sequence>MENWADFFPYFAMGFKLIVLGIAAFFAIKWHVDQDRLAKEKKNNTPSA</sequence>
<evidence type="ECO:0000313" key="2">
    <source>
        <dbReference type="EMBL" id="EFP98479.1"/>
    </source>
</evidence>
<evidence type="ECO:0000313" key="3">
    <source>
        <dbReference type="Proteomes" id="UP000002943"/>
    </source>
</evidence>
<dbReference type="eggNOG" id="ENOG503481C">
    <property type="taxonomic scope" value="Bacteria"/>
</dbReference>
<feature type="transmembrane region" description="Helical" evidence="1">
    <location>
        <begin position="12"/>
        <end position="32"/>
    </location>
</feature>
<comment type="caution">
    <text evidence="2">The sequence shown here is derived from an EMBL/GenBank/DDBJ whole genome shotgun (WGS) entry which is preliminary data.</text>
</comment>
<gene>
    <name evidence="2" type="ORF">VIBC2010_16239</name>
</gene>
<accession>E3BEW2</accession>
<dbReference type="Proteomes" id="UP000002943">
    <property type="component" value="Unassembled WGS sequence"/>
</dbReference>
<organism evidence="2 3">
    <name type="scientific">Vibrio caribbeanicus ATCC BAA-2122</name>
    <dbReference type="NCBI Taxonomy" id="796620"/>
    <lineage>
        <taxon>Bacteria</taxon>
        <taxon>Pseudomonadati</taxon>
        <taxon>Pseudomonadota</taxon>
        <taxon>Gammaproteobacteria</taxon>
        <taxon>Vibrionales</taxon>
        <taxon>Vibrionaceae</taxon>
        <taxon>Vibrio</taxon>
    </lineage>
</organism>
<dbReference type="EMBL" id="AEIU01000003">
    <property type="protein sequence ID" value="EFP98479.1"/>
    <property type="molecule type" value="Genomic_DNA"/>
</dbReference>
<keyword evidence="3" id="KW-1185">Reference proteome</keyword>
<name>E3BEW2_9VIBR</name>
<protein>
    <submittedName>
        <fullName evidence="2">Uncharacterized protein</fullName>
    </submittedName>
</protein>